<sequence length="196" mass="21877">MKLPEDFYQRTNVVKIARELLGKVLVTNIEGVVTNGIIVETEAYSWKERGCHAYGGRKTPRNAIMFEKGGYAYVYLCYGMHHLFNVVTNMPGVADAVLIRALEPVDGLTEMKIRRGRLANPFHLTSGPGKLTKALGIDRKLNGKFLLDNEVWIEDGGRKIPPSGVEASARIGIDYAGEDAKLPWRFTIKGNQWISK</sequence>
<comment type="similarity">
    <text evidence="1 5">Belongs to the DNA glycosylase MPG family.</text>
</comment>
<organism evidence="6 7">
    <name type="scientific">Ohtaekwangia koreensis</name>
    <dbReference type="NCBI Taxonomy" id="688867"/>
    <lineage>
        <taxon>Bacteria</taxon>
        <taxon>Pseudomonadati</taxon>
        <taxon>Bacteroidota</taxon>
        <taxon>Cytophagia</taxon>
        <taxon>Cytophagales</taxon>
        <taxon>Fulvivirgaceae</taxon>
        <taxon>Ohtaekwangia</taxon>
    </lineage>
</organism>
<dbReference type="GO" id="GO:0006284">
    <property type="term" value="P:base-excision repair"/>
    <property type="evidence" value="ECO:0007669"/>
    <property type="project" value="InterPro"/>
</dbReference>
<accession>A0A1T5KFZ0</accession>
<evidence type="ECO:0000256" key="3">
    <source>
        <dbReference type="ARBA" id="ARBA00022801"/>
    </source>
</evidence>
<dbReference type="InterPro" id="IPR003180">
    <property type="entry name" value="MPG"/>
</dbReference>
<evidence type="ECO:0000256" key="2">
    <source>
        <dbReference type="ARBA" id="ARBA00022763"/>
    </source>
</evidence>
<dbReference type="HAMAP" id="MF_00527">
    <property type="entry name" value="3MGH"/>
    <property type="match status" value="1"/>
</dbReference>
<keyword evidence="2 5" id="KW-0227">DNA damage</keyword>
<keyword evidence="7" id="KW-1185">Reference proteome</keyword>
<dbReference type="NCBIfam" id="TIGR00567">
    <property type="entry name" value="3mg"/>
    <property type="match status" value="1"/>
</dbReference>
<dbReference type="Proteomes" id="UP000190961">
    <property type="component" value="Unassembled WGS sequence"/>
</dbReference>
<keyword evidence="3 5" id="KW-0378">Hydrolase</keyword>
<dbReference type="OrthoDB" id="9794313at2"/>
<evidence type="ECO:0000256" key="5">
    <source>
        <dbReference type="HAMAP-Rule" id="MF_00527"/>
    </source>
</evidence>
<dbReference type="PANTHER" id="PTHR10429">
    <property type="entry name" value="DNA-3-METHYLADENINE GLYCOSYLASE"/>
    <property type="match status" value="1"/>
</dbReference>
<evidence type="ECO:0000313" key="7">
    <source>
        <dbReference type="Proteomes" id="UP000190961"/>
    </source>
</evidence>
<dbReference type="FunFam" id="3.10.300.10:FF:000001">
    <property type="entry name" value="Putative 3-methyladenine DNA glycosylase"/>
    <property type="match status" value="1"/>
</dbReference>
<name>A0A1T5KFZ0_9BACT</name>
<dbReference type="PANTHER" id="PTHR10429:SF0">
    <property type="entry name" value="DNA-3-METHYLADENINE GLYCOSYLASE"/>
    <property type="match status" value="1"/>
</dbReference>
<evidence type="ECO:0000256" key="4">
    <source>
        <dbReference type="ARBA" id="ARBA00023204"/>
    </source>
</evidence>
<dbReference type="EMBL" id="FUZU01000001">
    <property type="protein sequence ID" value="SKC62614.1"/>
    <property type="molecule type" value="Genomic_DNA"/>
</dbReference>
<dbReference type="RefSeq" id="WP_079686628.1">
    <property type="nucleotide sequence ID" value="NZ_FUZU01000001.1"/>
</dbReference>
<protein>
    <recommendedName>
        <fullName evidence="5">Putative 3-methyladenine DNA glycosylase</fullName>
        <ecNumber evidence="5">3.2.2.-</ecNumber>
    </recommendedName>
</protein>
<dbReference type="SUPFAM" id="SSF50486">
    <property type="entry name" value="FMT C-terminal domain-like"/>
    <property type="match status" value="1"/>
</dbReference>
<proteinExistence type="inferred from homology"/>
<dbReference type="GO" id="GO:0003677">
    <property type="term" value="F:DNA binding"/>
    <property type="evidence" value="ECO:0007669"/>
    <property type="project" value="InterPro"/>
</dbReference>
<dbReference type="GO" id="GO:0003905">
    <property type="term" value="F:alkylbase DNA N-glycosylase activity"/>
    <property type="evidence" value="ECO:0007669"/>
    <property type="project" value="InterPro"/>
</dbReference>
<dbReference type="InterPro" id="IPR036995">
    <property type="entry name" value="MPG_sf"/>
</dbReference>
<gene>
    <name evidence="6" type="ORF">SAMN05660236_2145</name>
</gene>
<evidence type="ECO:0000256" key="1">
    <source>
        <dbReference type="ARBA" id="ARBA00009232"/>
    </source>
</evidence>
<evidence type="ECO:0000313" key="6">
    <source>
        <dbReference type="EMBL" id="SKC62614.1"/>
    </source>
</evidence>
<reference evidence="6 7" key="1">
    <citation type="submission" date="2017-02" db="EMBL/GenBank/DDBJ databases">
        <authorList>
            <person name="Peterson S.W."/>
        </authorList>
    </citation>
    <scope>NUCLEOTIDE SEQUENCE [LARGE SCALE GENOMIC DNA]</scope>
    <source>
        <strain evidence="6 7">DSM 25262</strain>
    </source>
</reference>
<dbReference type="AlphaFoldDB" id="A0A1T5KFZ0"/>
<dbReference type="Pfam" id="PF02245">
    <property type="entry name" value="Pur_DNA_glyco"/>
    <property type="match status" value="1"/>
</dbReference>
<dbReference type="InterPro" id="IPR011034">
    <property type="entry name" value="Formyl_transferase-like_C_sf"/>
</dbReference>
<dbReference type="EC" id="3.2.2.-" evidence="5"/>
<dbReference type="CDD" id="cd00540">
    <property type="entry name" value="AAG"/>
    <property type="match status" value="1"/>
</dbReference>
<dbReference type="STRING" id="688867.SAMN05660236_2145"/>
<dbReference type="Gene3D" id="3.10.300.10">
    <property type="entry name" value="Methylpurine-DNA glycosylase (MPG)"/>
    <property type="match status" value="1"/>
</dbReference>
<keyword evidence="4 5" id="KW-0234">DNA repair</keyword>